<proteinExistence type="predicted"/>
<name>A0A2A4WXM2_9GAMM</name>
<protein>
    <submittedName>
        <fullName evidence="1">Uncharacterized protein</fullName>
    </submittedName>
</protein>
<reference evidence="2" key="1">
    <citation type="submission" date="2017-08" db="EMBL/GenBank/DDBJ databases">
        <title>A dynamic microbial community with high functional redundancy inhabits the cold, oxic subseafloor aquifer.</title>
        <authorList>
            <person name="Tully B.J."/>
            <person name="Wheat C.G."/>
            <person name="Glazer B.T."/>
            <person name="Huber J.A."/>
        </authorList>
    </citation>
    <scope>NUCLEOTIDE SEQUENCE [LARGE SCALE GENOMIC DNA]</scope>
</reference>
<accession>A0A2A4WXM2</accession>
<evidence type="ECO:0000313" key="2">
    <source>
        <dbReference type="Proteomes" id="UP000218767"/>
    </source>
</evidence>
<organism evidence="1 2">
    <name type="scientific">SAR86 cluster bacterium</name>
    <dbReference type="NCBI Taxonomy" id="2030880"/>
    <lineage>
        <taxon>Bacteria</taxon>
        <taxon>Pseudomonadati</taxon>
        <taxon>Pseudomonadota</taxon>
        <taxon>Gammaproteobacteria</taxon>
        <taxon>SAR86 cluster</taxon>
    </lineage>
</organism>
<gene>
    <name evidence="1" type="ORF">COB20_13430</name>
</gene>
<comment type="caution">
    <text evidence="1">The sequence shown here is derived from an EMBL/GenBank/DDBJ whole genome shotgun (WGS) entry which is preliminary data.</text>
</comment>
<sequence>MFASKARCAVKGFATLDKRRNAASEHQDSALRVSLSVSMDGVTPFAKGTTIAGKACLATNTDKLTEPAN</sequence>
<dbReference type="Proteomes" id="UP000218767">
    <property type="component" value="Unassembled WGS sequence"/>
</dbReference>
<evidence type="ECO:0000313" key="1">
    <source>
        <dbReference type="EMBL" id="PCI75202.1"/>
    </source>
</evidence>
<dbReference type="AlphaFoldDB" id="A0A2A4WXM2"/>
<dbReference type="EMBL" id="NVUL01000080">
    <property type="protein sequence ID" value="PCI75202.1"/>
    <property type="molecule type" value="Genomic_DNA"/>
</dbReference>